<accession>A0A7C1JK61</accession>
<reference evidence="1" key="1">
    <citation type="journal article" date="2020" name="mSystems">
        <title>Genome- and Community-Level Interaction Insights into Carbon Utilization and Element Cycling Functions of Hydrothermarchaeota in Hydrothermal Sediment.</title>
        <authorList>
            <person name="Zhou Z."/>
            <person name="Liu Y."/>
            <person name="Xu W."/>
            <person name="Pan J."/>
            <person name="Luo Z.H."/>
            <person name="Li M."/>
        </authorList>
    </citation>
    <scope>NUCLEOTIDE SEQUENCE [LARGE SCALE GENOMIC DNA]</scope>
    <source>
        <strain evidence="1">SpSt-289</strain>
    </source>
</reference>
<gene>
    <name evidence="1" type="ORF">ENQ20_18650</name>
</gene>
<dbReference type="AlphaFoldDB" id="A0A7C1JK61"/>
<organism evidence="1">
    <name type="scientific">Caldilinea aerophila</name>
    <dbReference type="NCBI Taxonomy" id="133453"/>
    <lineage>
        <taxon>Bacteria</taxon>
        <taxon>Bacillati</taxon>
        <taxon>Chloroflexota</taxon>
        <taxon>Caldilineae</taxon>
        <taxon>Caldilineales</taxon>
        <taxon>Caldilineaceae</taxon>
        <taxon>Caldilinea</taxon>
    </lineage>
</organism>
<dbReference type="EMBL" id="DSMG01000194">
    <property type="protein sequence ID" value="HDX33481.1"/>
    <property type="molecule type" value="Genomic_DNA"/>
</dbReference>
<protein>
    <submittedName>
        <fullName evidence="1">Uncharacterized protein</fullName>
    </submittedName>
</protein>
<name>A0A7C1JK61_9CHLR</name>
<evidence type="ECO:0000313" key="1">
    <source>
        <dbReference type="EMBL" id="HDX33481.1"/>
    </source>
</evidence>
<proteinExistence type="predicted"/>
<sequence>MSLVVDKIKCIEESNEIGADDIYLIVFRGRTVAPFESNLASIGPGSAWSDFDTGETHHTDVTIAKTQADAVYAVMMVEKDMGKDISGVEVIGAWKAQTDLVWKSIMMGFVAAGQPTSSNSAKAAGFAGIKNALNGLASLYMSFPKGNDDVIDVKRVTITSLGQAQTIRFRSDAEDATYDVTFKHV</sequence>
<comment type="caution">
    <text evidence="1">The sequence shown here is derived from an EMBL/GenBank/DDBJ whole genome shotgun (WGS) entry which is preliminary data.</text>
</comment>